<keyword evidence="3" id="KW-0548">Nucleotidyltransferase</keyword>
<evidence type="ECO:0000313" key="9">
    <source>
        <dbReference type="Proteomes" id="UP000780721"/>
    </source>
</evidence>
<comment type="caution">
    <text evidence="8">The sequence shown here is derived from an EMBL/GenBank/DDBJ whole genome shotgun (WGS) entry which is preliminary data.</text>
</comment>
<dbReference type="InterPro" id="IPR050338">
    <property type="entry name" value="DisA"/>
</dbReference>
<dbReference type="GO" id="GO:0005524">
    <property type="term" value="F:ATP binding"/>
    <property type="evidence" value="ECO:0007669"/>
    <property type="project" value="UniProtKB-KW"/>
</dbReference>
<evidence type="ECO:0000256" key="3">
    <source>
        <dbReference type="ARBA" id="ARBA00022695"/>
    </source>
</evidence>
<comment type="catalytic activity">
    <reaction evidence="1">
        <text>2 ATP = 3',3'-c-di-AMP + 2 diphosphate</text>
        <dbReference type="Rhea" id="RHEA:35655"/>
        <dbReference type="ChEBI" id="CHEBI:30616"/>
        <dbReference type="ChEBI" id="CHEBI:33019"/>
        <dbReference type="ChEBI" id="CHEBI:71500"/>
        <dbReference type="EC" id="2.7.7.85"/>
    </reaction>
</comment>
<organism evidence="8 9">
    <name type="scientific">Oribacterium sinus</name>
    <dbReference type="NCBI Taxonomy" id="237576"/>
    <lineage>
        <taxon>Bacteria</taxon>
        <taxon>Bacillati</taxon>
        <taxon>Bacillota</taxon>
        <taxon>Clostridia</taxon>
        <taxon>Lachnospirales</taxon>
        <taxon>Lachnospiraceae</taxon>
        <taxon>Oribacterium</taxon>
    </lineage>
</organism>
<evidence type="ECO:0000256" key="2">
    <source>
        <dbReference type="ARBA" id="ARBA00022679"/>
    </source>
</evidence>
<protein>
    <submittedName>
        <fullName evidence="8">DNA integrity scanning protein DisA nucleotide-binding domain protein</fullName>
    </submittedName>
</protein>
<keyword evidence="4" id="KW-0547">Nucleotide-binding</keyword>
<dbReference type="Pfam" id="PF02457">
    <property type="entry name" value="DAC"/>
    <property type="match status" value="1"/>
</dbReference>
<accession>A0A930DYR7</accession>
<gene>
    <name evidence="8" type="ORF">HXM91_09095</name>
</gene>
<feature type="non-terminal residue" evidence="8">
    <location>
        <position position="1"/>
    </location>
</feature>
<name>A0A930DYR7_9FIRM</name>
<evidence type="ECO:0000256" key="4">
    <source>
        <dbReference type="ARBA" id="ARBA00022741"/>
    </source>
</evidence>
<dbReference type="EMBL" id="JABZRB010000341">
    <property type="protein sequence ID" value="MBF1305980.1"/>
    <property type="molecule type" value="Genomic_DNA"/>
</dbReference>
<dbReference type="AlphaFoldDB" id="A0A930DYR7"/>
<proteinExistence type="predicted"/>
<sequence length="120" mass="13188">IVTAALLINIFEKNTPLHDGAVVISGDRVVSATCYLPLSDTGISKAYGTRHRAALGISESTDAITLVVSEETGRISVACQGKLLHVKEAGELIRYLPKQEQEEQKKTLFSRILPRKKEER</sequence>
<dbReference type="PANTHER" id="PTHR34185:SF1">
    <property type="entry name" value="DIADENYLATE CYCLASE"/>
    <property type="match status" value="1"/>
</dbReference>
<dbReference type="Proteomes" id="UP000780721">
    <property type="component" value="Unassembled WGS sequence"/>
</dbReference>
<dbReference type="PROSITE" id="PS51794">
    <property type="entry name" value="DAC"/>
    <property type="match status" value="1"/>
</dbReference>
<dbReference type="GO" id="GO:0106408">
    <property type="term" value="F:diadenylate cyclase activity"/>
    <property type="evidence" value="ECO:0007669"/>
    <property type="project" value="UniProtKB-EC"/>
</dbReference>
<feature type="domain" description="DAC" evidence="7">
    <location>
        <begin position="1"/>
        <end position="89"/>
    </location>
</feature>
<dbReference type="GO" id="GO:0004016">
    <property type="term" value="F:adenylate cyclase activity"/>
    <property type="evidence" value="ECO:0007669"/>
    <property type="project" value="TreeGrafter"/>
</dbReference>
<dbReference type="SUPFAM" id="SSF143597">
    <property type="entry name" value="YojJ-like"/>
    <property type="match status" value="1"/>
</dbReference>
<evidence type="ECO:0000256" key="1">
    <source>
        <dbReference type="ARBA" id="ARBA00000877"/>
    </source>
</evidence>
<reference evidence="8" key="1">
    <citation type="submission" date="2020-04" db="EMBL/GenBank/DDBJ databases">
        <title>Deep metagenomics examines the oral microbiome during advanced dental caries in children, revealing novel taxa and co-occurrences with host molecules.</title>
        <authorList>
            <person name="Baker J.L."/>
            <person name="Morton J.T."/>
            <person name="Dinis M."/>
            <person name="Alvarez R."/>
            <person name="Tran N.C."/>
            <person name="Knight R."/>
            <person name="Edlund A."/>
        </authorList>
    </citation>
    <scope>NUCLEOTIDE SEQUENCE</scope>
    <source>
        <strain evidence="8">JCVI_48_bin.5</strain>
    </source>
</reference>
<evidence type="ECO:0000313" key="8">
    <source>
        <dbReference type="EMBL" id="MBF1305980.1"/>
    </source>
</evidence>
<feature type="region of interest" description="Disordered" evidence="6">
    <location>
        <begin position="101"/>
        <end position="120"/>
    </location>
</feature>
<dbReference type="InterPro" id="IPR036888">
    <property type="entry name" value="DNA_integrity_DisA_N_sf"/>
</dbReference>
<dbReference type="Gene3D" id="3.40.1700.10">
    <property type="entry name" value="DNA integrity scanning protein, DisA, N-terminal domain"/>
    <property type="match status" value="1"/>
</dbReference>
<dbReference type="InterPro" id="IPR003390">
    <property type="entry name" value="DNA_integrity_scan_DisA_N"/>
</dbReference>
<evidence type="ECO:0000256" key="5">
    <source>
        <dbReference type="ARBA" id="ARBA00022840"/>
    </source>
</evidence>
<keyword evidence="2" id="KW-0808">Transferase</keyword>
<evidence type="ECO:0000259" key="7">
    <source>
        <dbReference type="PROSITE" id="PS51794"/>
    </source>
</evidence>
<keyword evidence="5" id="KW-0067">ATP-binding</keyword>
<evidence type="ECO:0000256" key="6">
    <source>
        <dbReference type="SAM" id="MobiDB-lite"/>
    </source>
</evidence>
<dbReference type="PANTHER" id="PTHR34185">
    <property type="entry name" value="DIADENYLATE CYCLASE"/>
    <property type="match status" value="1"/>
</dbReference>